<keyword evidence="11" id="KW-1185">Reference proteome</keyword>
<evidence type="ECO:0000256" key="4">
    <source>
        <dbReference type="ARBA" id="ARBA00022525"/>
    </source>
</evidence>
<organism evidence="10 11">
    <name type="scientific">Gnathostoma spinigerum</name>
    <dbReference type="NCBI Taxonomy" id="75299"/>
    <lineage>
        <taxon>Eukaryota</taxon>
        <taxon>Metazoa</taxon>
        <taxon>Ecdysozoa</taxon>
        <taxon>Nematoda</taxon>
        <taxon>Chromadorea</taxon>
        <taxon>Rhabditida</taxon>
        <taxon>Spirurina</taxon>
        <taxon>Gnathostomatomorpha</taxon>
        <taxon>Gnathostomatoidea</taxon>
        <taxon>Gnathostomatidae</taxon>
        <taxon>Gnathostoma</taxon>
    </lineage>
</organism>
<sequence>MVSLLQCSLLLFFLLIYVRISNASTAGCSESACGPRISKCMLLKACNCTITRETILANKCTCCNECIQCLDRQFTQCCSCVGLCQVDKKIPRVNSYVDRFEPNDEDPLVFDRVSKFSKLGTTYSFPILSEQPSNIGEFRELHRIQKGKGTQCTVIYLDECISHHQCSRQCATIGAAMLRWFSTGCCECIGHTCLPYGSNVARCKFCTDYDEGHSQNSKKIEL</sequence>
<dbReference type="Pfam" id="PF23782">
    <property type="entry name" value="Tsg_N"/>
    <property type="match status" value="1"/>
</dbReference>
<proteinExistence type="inferred from homology"/>
<dbReference type="AlphaFoldDB" id="A0ABD6EQC2"/>
<evidence type="ECO:0000256" key="3">
    <source>
        <dbReference type="ARBA" id="ARBA00022473"/>
    </source>
</evidence>
<dbReference type="InterPro" id="IPR057635">
    <property type="entry name" value="Tsg_N"/>
</dbReference>
<feature type="signal peptide" evidence="7">
    <location>
        <begin position="1"/>
        <end position="23"/>
    </location>
</feature>
<keyword evidence="4" id="KW-0964">Secreted</keyword>
<comment type="similarity">
    <text evidence="2">Belongs to the twisted gastrulation protein family.</text>
</comment>
<comment type="subcellular location">
    <subcellularLocation>
        <location evidence="1">Secreted</location>
    </subcellularLocation>
</comment>
<evidence type="ECO:0000256" key="5">
    <source>
        <dbReference type="ARBA" id="ARBA00022729"/>
    </source>
</evidence>
<evidence type="ECO:0000256" key="2">
    <source>
        <dbReference type="ARBA" id="ARBA00010047"/>
    </source>
</evidence>
<feature type="chain" id="PRO_5044767135" description="Protein twisted gastrulation" evidence="7">
    <location>
        <begin position="24"/>
        <end position="222"/>
    </location>
</feature>
<evidence type="ECO:0000259" key="8">
    <source>
        <dbReference type="Pfam" id="PF04668"/>
    </source>
</evidence>
<accession>A0ABD6EQC2</accession>
<keyword evidence="5 7" id="KW-0732">Signal</keyword>
<evidence type="ECO:0000313" key="10">
    <source>
        <dbReference type="EMBL" id="MFH4981730.1"/>
    </source>
</evidence>
<evidence type="ECO:0000259" key="9">
    <source>
        <dbReference type="Pfam" id="PF23782"/>
    </source>
</evidence>
<keyword evidence="6" id="KW-0325">Glycoprotein</keyword>
<evidence type="ECO:0000313" key="11">
    <source>
        <dbReference type="Proteomes" id="UP001608902"/>
    </source>
</evidence>
<comment type="caution">
    <text evidence="10">The sequence shown here is derived from an EMBL/GenBank/DDBJ whole genome shotgun (WGS) entry which is preliminary data.</text>
</comment>
<feature type="domain" description="Tsg C-terminal" evidence="8">
    <location>
        <begin position="146"/>
        <end position="206"/>
    </location>
</feature>
<evidence type="ECO:0000256" key="7">
    <source>
        <dbReference type="SAM" id="SignalP"/>
    </source>
</evidence>
<dbReference type="PANTHER" id="PTHR12312">
    <property type="entry name" value="TWISTED GASTRULATION PROTEIN HOMOLOG 1-A-RELATED"/>
    <property type="match status" value="1"/>
</dbReference>
<dbReference type="Proteomes" id="UP001608902">
    <property type="component" value="Unassembled WGS sequence"/>
</dbReference>
<dbReference type="PANTHER" id="PTHR12312:SF16">
    <property type="entry name" value="TWISTED GASTRULATION PROTEIN HOMOLOG 1-A-RELATED"/>
    <property type="match status" value="1"/>
</dbReference>
<evidence type="ECO:0000256" key="1">
    <source>
        <dbReference type="ARBA" id="ARBA00004613"/>
    </source>
</evidence>
<reference evidence="10 11" key="1">
    <citation type="submission" date="2024-08" db="EMBL/GenBank/DDBJ databases">
        <title>Gnathostoma spinigerum genome.</title>
        <authorList>
            <person name="Gonzalez-Bertolin B."/>
            <person name="Monzon S."/>
            <person name="Zaballos A."/>
            <person name="Jimenez P."/>
            <person name="Dekumyoy P."/>
            <person name="Varona S."/>
            <person name="Cuesta I."/>
            <person name="Sumanam S."/>
            <person name="Adisakwattana P."/>
            <person name="Gasser R.B."/>
            <person name="Hernandez-Gonzalez A."/>
            <person name="Young N.D."/>
            <person name="Perteguer M.J."/>
        </authorList>
    </citation>
    <scope>NUCLEOTIDE SEQUENCE [LARGE SCALE GENOMIC DNA]</scope>
    <source>
        <strain evidence="10">AL3</strain>
        <tissue evidence="10">Liver</tissue>
    </source>
</reference>
<dbReference type="InterPro" id="IPR006761">
    <property type="entry name" value="Tsg"/>
</dbReference>
<protein>
    <recommendedName>
        <fullName evidence="12">Protein twisted gastrulation</fullName>
    </recommendedName>
</protein>
<dbReference type="InterPro" id="IPR057726">
    <property type="entry name" value="Tsg_C"/>
</dbReference>
<gene>
    <name evidence="10" type="ORF">AB6A40_008439</name>
</gene>
<name>A0ABD6EQC2_9BILA</name>
<evidence type="ECO:0000256" key="6">
    <source>
        <dbReference type="ARBA" id="ARBA00023180"/>
    </source>
</evidence>
<feature type="domain" description="Tsg N-terminal" evidence="9">
    <location>
        <begin position="27"/>
        <end position="87"/>
    </location>
</feature>
<keyword evidence="3" id="KW-0217">Developmental protein</keyword>
<dbReference type="EMBL" id="JBGFUD010007762">
    <property type="protein sequence ID" value="MFH4981730.1"/>
    <property type="molecule type" value="Genomic_DNA"/>
</dbReference>
<dbReference type="Pfam" id="PF04668">
    <property type="entry name" value="Tsg"/>
    <property type="match status" value="1"/>
</dbReference>
<dbReference type="GO" id="GO:0005576">
    <property type="term" value="C:extracellular region"/>
    <property type="evidence" value="ECO:0007669"/>
    <property type="project" value="UniProtKB-SubCell"/>
</dbReference>
<evidence type="ECO:0008006" key="12">
    <source>
        <dbReference type="Google" id="ProtNLM"/>
    </source>
</evidence>